<dbReference type="PROSITE" id="PS50009">
    <property type="entry name" value="RASGEF_CAT"/>
    <property type="match status" value="1"/>
</dbReference>
<keyword evidence="7" id="KW-1185">Reference proteome</keyword>
<dbReference type="AlphaFoldDB" id="A0A9P6MIX2"/>
<dbReference type="GO" id="GO:0005886">
    <property type="term" value="C:plasma membrane"/>
    <property type="evidence" value="ECO:0007669"/>
    <property type="project" value="TreeGrafter"/>
</dbReference>
<dbReference type="SMART" id="SM00147">
    <property type="entry name" value="RasGEF"/>
    <property type="match status" value="1"/>
</dbReference>
<dbReference type="CDD" id="cd06224">
    <property type="entry name" value="REM"/>
    <property type="match status" value="1"/>
</dbReference>
<sequence>MSNPFESGPTWDSLAEHISGSVQNLMQSAAHGHQAYYQIQAAQVVESVRVMLYASGTIDKDAAPIRLNLDLKIYHRQVMAALSRLVLSAKMASSTWPADGAIAKMRSNADDVANSVRQFISLAQAVGVTVNDVDAKLILDPEGTFESRTANKLISEYYAKVLAEHPTIKDHIFLDVRVSKQALYNNVAALVMAIQLATDPMAQITVLEMTLEAIHTADRSVQDLTDATRSLAAENDEAEKQSRTRITSEGSLTLIDQASFQGPNRQSEIDSFFNDQDSDLDAETTKSSQRRSESRLSSFSSNSSVSGMSAPTTPGTEYTGRTYSTTFPFPQITPISPIEISPPTTHRPSITLTQKADARGAKLKKMLGDDAPTPKPVKVAEVPWYLGHDYSPTDISFNMEGHVRGGTLSALVERLTLHDSLDPNFVATFLLTYRSFTTTTEFFTLLFHRITISPPNGLNPTELAQWTDRKLTPIRLRVFNIIKSWLENYYLEDEQEDRQMLPKIKAFAESTQMRESMSFAVVQLIKLVEKREASDGSFRKMVLNLSTQAPQPITPRNLKRIRFMDLDPLEFARQLTVMEANQYNKIKPIECLAKAWTSEDPELSAKAINIRKMIETSNLYANWINELVLSENDAKKRAIVIKQVISVAEKLRQLNNFSMLSATTAALAQSPVHRLKRTWELVPAKSMNVLATLQAVTSSAKSWGDYRQELHNANPPCVPFIGVYLTDLVMIQDGNPDILKGTDQHINFYKRVSTAEVIREIQQYQSVPYCLTTVAEIQSFIRKGLDRSRSVTELYDRSLFLEPREGEEEKITRLLAESGFL</sequence>
<feature type="compositionally biased region" description="Polar residues" evidence="3">
    <location>
        <begin position="310"/>
        <end position="323"/>
    </location>
</feature>
<gene>
    <name evidence="6" type="ORF">BGZ80_005869</name>
</gene>
<dbReference type="CDD" id="cd00155">
    <property type="entry name" value="RasGEF"/>
    <property type="match status" value="1"/>
</dbReference>
<dbReference type="Pfam" id="PF00618">
    <property type="entry name" value="RasGEF_N"/>
    <property type="match status" value="1"/>
</dbReference>
<dbReference type="GO" id="GO:0007265">
    <property type="term" value="P:Ras protein signal transduction"/>
    <property type="evidence" value="ECO:0007669"/>
    <property type="project" value="TreeGrafter"/>
</dbReference>
<dbReference type="InterPro" id="IPR019804">
    <property type="entry name" value="Ras_G-nucl-exch_fac_CS"/>
</dbReference>
<evidence type="ECO:0000313" key="7">
    <source>
        <dbReference type="Proteomes" id="UP000703661"/>
    </source>
</evidence>
<dbReference type="PANTHER" id="PTHR23113">
    <property type="entry name" value="GUANINE NUCLEOTIDE EXCHANGE FACTOR"/>
    <property type="match status" value="1"/>
</dbReference>
<feature type="domain" description="N-terminal Ras-GEF" evidence="5">
    <location>
        <begin position="399"/>
        <end position="532"/>
    </location>
</feature>
<comment type="caution">
    <text evidence="6">The sequence shown here is derived from an EMBL/GenBank/DDBJ whole genome shotgun (WGS) entry which is preliminary data.</text>
</comment>
<dbReference type="Proteomes" id="UP000703661">
    <property type="component" value="Unassembled WGS sequence"/>
</dbReference>
<dbReference type="SUPFAM" id="SSF48366">
    <property type="entry name" value="Ras GEF"/>
    <property type="match status" value="1"/>
</dbReference>
<dbReference type="InterPro" id="IPR036964">
    <property type="entry name" value="RASGEF_cat_dom_sf"/>
</dbReference>
<dbReference type="PROSITE" id="PS50212">
    <property type="entry name" value="RASGEF_NTER"/>
    <property type="match status" value="1"/>
</dbReference>
<protein>
    <recommendedName>
        <fullName evidence="8">Cell division control protein</fullName>
    </recommendedName>
</protein>
<dbReference type="InterPro" id="IPR001895">
    <property type="entry name" value="RASGEF_cat_dom"/>
</dbReference>
<dbReference type="EMBL" id="JAAAID010002895">
    <property type="protein sequence ID" value="KAG0002982.1"/>
    <property type="molecule type" value="Genomic_DNA"/>
</dbReference>
<proteinExistence type="predicted"/>
<dbReference type="Gene3D" id="1.10.840.10">
    <property type="entry name" value="Ras guanine-nucleotide exchange factors catalytic domain"/>
    <property type="match status" value="1"/>
</dbReference>
<evidence type="ECO:0000259" key="5">
    <source>
        <dbReference type="PROSITE" id="PS50212"/>
    </source>
</evidence>
<dbReference type="InterPro" id="IPR008937">
    <property type="entry name" value="Ras-like_GEF"/>
</dbReference>
<evidence type="ECO:0000256" key="3">
    <source>
        <dbReference type="SAM" id="MobiDB-lite"/>
    </source>
</evidence>
<keyword evidence="1 2" id="KW-0344">Guanine-nucleotide releasing factor</keyword>
<dbReference type="Pfam" id="PF25006">
    <property type="entry name" value="DUF7783"/>
    <property type="match status" value="1"/>
</dbReference>
<dbReference type="Gene3D" id="1.20.870.10">
    <property type="entry name" value="Son of sevenless (SoS) protein Chain: S domain 1"/>
    <property type="match status" value="1"/>
</dbReference>
<evidence type="ECO:0000256" key="2">
    <source>
        <dbReference type="PROSITE-ProRule" id="PRU00168"/>
    </source>
</evidence>
<accession>A0A9P6MIX2</accession>
<dbReference type="PANTHER" id="PTHR23113:SF368">
    <property type="entry name" value="CELL DIVISION CONTROL PROTEIN 25"/>
    <property type="match status" value="1"/>
</dbReference>
<dbReference type="SMART" id="SM00229">
    <property type="entry name" value="RasGEFN"/>
    <property type="match status" value="1"/>
</dbReference>
<evidence type="ECO:0008006" key="8">
    <source>
        <dbReference type="Google" id="ProtNLM"/>
    </source>
</evidence>
<reference evidence="6" key="1">
    <citation type="journal article" date="2020" name="Fungal Divers.">
        <title>Resolving the Mortierellaceae phylogeny through synthesis of multi-gene phylogenetics and phylogenomics.</title>
        <authorList>
            <person name="Vandepol N."/>
            <person name="Liber J."/>
            <person name="Desiro A."/>
            <person name="Na H."/>
            <person name="Kennedy M."/>
            <person name="Barry K."/>
            <person name="Grigoriev I.V."/>
            <person name="Miller A.N."/>
            <person name="O'Donnell K."/>
            <person name="Stajich J.E."/>
            <person name="Bonito G."/>
        </authorList>
    </citation>
    <scope>NUCLEOTIDE SEQUENCE</scope>
    <source>
        <strain evidence="6">NRRL 2769</strain>
    </source>
</reference>
<evidence type="ECO:0000256" key="1">
    <source>
        <dbReference type="ARBA" id="ARBA00022658"/>
    </source>
</evidence>
<dbReference type="InterPro" id="IPR056685">
    <property type="entry name" value="DUF7783"/>
</dbReference>
<dbReference type="PROSITE" id="PS00720">
    <property type="entry name" value="RASGEF"/>
    <property type="match status" value="1"/>
</dbReference>
<feature type="domain" description="Ras-GEF" evidence="4">
    <location>
        <begin position="567"/>
        <end position="804"/>
    </location>
</feature>
<feature type="compositionally biased region" description="Low complexity" evidence="3">
    <location>
        <begin position="295"/>
        <end position="309"/>
    </location>
</feature>
<name>A0A9P6MIX2_9FUNG</name>
<feature type="region of interest" description="Disordered" evidence="3">
    <location>
        <begin position="265"/>
        <end position="323"/>
    </location>
</feature>
<dbReference type="GO" id="GO:0005085">
    <property type="term" value="F:guanyl-nucleotide exchange factor activity"/>
    <property type="evidence" value="ECO:0007669"/>
    <property type="project" value="UniProtKB-KW"/>
</dbReference>
<evidence type="ECO:0000313" key="6">
    <source>
        <dbReference type="EMBL" id="KAG0002982.1"/>
    </source>
</evidence>
<evidence type="ECO:0000259" key="4">
    <source>
        <dbReference type="PROSITE" id="PS50009"/>
    </source>
</evidence>
<dbReference type="Pfam" id="PF00617">
    <property type="entry name" value="RasGEF"/>
    <property type="match status" value="1"/>
</dbReference>
<dbReference type="InterPro" id="IPR000651">
    <property type="entry name" value="Ras-like_Gua-exchang_fac_N"/>
</dbReference>
<organism evidence="6 7">
    <name type="scientific">Entomortierella chlamydospora</name>
    <dbReference type="NCBI Taxonomy" id="101097"/>
    <lineage>
        <taxon>Eukaryota</taxon>
        <taxon>Fungi</taxon>
        <taxon>Fungi incertae sedis</taxon>
        <taxon>Mucoromycota</taxon>
        <taxon>Mortierellomycotina</taxon>
        <taxon>Mortierellomycetes</taxon>
        <taxon>Mortierellales</taxon>
        <taxon>Mortierellaceae</taxon>
        <taxon>Entomortierella</taxon>
    </lineage>
</organism>
<dbReference type="InterPro" id="IPR023578">
    <property type="entry name" value="Ras_GEF_dom_sf"/>
</dbReference>